<protein>
    <submittedName>
        <fullName evidence="9">F-box associated domain type 1</fullName>
    </submittedName>
</protein>
<reference evidence="9 10" key="1">
    <citation type="submission" date="2020-12" db="EMBL/GenBank/DDBJ databases">
        <title>Concerted genomic and epigenomic changes stabilize Arabidopsis allopolyploids.</title>
        <authorList>
            <person name="Chen Z."/>
        </authorList>
    </citation>
    <scope>NUCLEOTIDE SEQUENCE [LARGE SCALE GENOMIC DNA]</scope>
    <source>
        <strain evidence="9">Allo738</strain>
        <tissue evidence="9">Leaf</tissue>
    </source>
</reference>
<dbReference type="Pfam" id="PF22936">
    <property type="entry name" value="Pol_BBD"/>
    <property type="match status" value="1"/>
</dbReference>
<dbReference type="InterPro" id="IPR046796">
    <property type="entry name" value="Transposase_32_dom"/>
</dbReference>
<dbReference type="Proteomes" id="UP000694240">
    <property type="component" value="Chromosome 13"/>
</dbReference>
<dbReference type="InterPro" id="IPR054722">
    <property type="entry name" value="PolX-like_BBD"/>
</dbReference>
<organism evidence="9 10">
    <name type="scientific">Arabidopsis thaliana x Arabidopsis arenosa</name>
    <dbReference type="NCBI Taxonomy" id="1240361"/>
    <lineage>
        <taxon>Eukaryota</taxon>
        <taxon>Viridiplantae</taxon>
        <taxon>Streptophyta</taxon>
        <taxon>Embryophyta</taxon>
        <taxon>Tracheophyta</taxon>
        <taxon>Spermatophyta</taxon>
        <taxon>Magnoliopsida</taxon>
        <taxon>eudicotyledons</taxon>
        <taxon>Gunneridae</taxon>
        <taxon>Pentapetalae</taxon>
        <taxon>rosids</taxon>
        <taxon>malvids</taxon>
        <taxon>Brassicales</taxon>
        <taxon>Brassicaceae</taxon>
        <taxon>Camelineae</taxon>
        <taxon>Arabidopsis</taxon>
    </lineage>
</organism>
<keyword evidence="5" id="KW-0175">Coiled coil</keyword>
<evidence type="ECO:0000256" key="5">
    <source>
        <dbReference type="SAM" id="Coils"/>
    </source>
</evidence>
<evidence type="ECO:0000256" key="2">
    <source>
        <dbReference type="ARBA" id="ARBA00022723"/>
    </source>
</evidence>
<evidence type="ECO:0000256" key="3">
    <source>
        <dbReference type="ARBA" id="ARBA00022801"/>
    </source>
</evidence>
<evidence type="ECO:0000259" key="8">
    <source>
        <dbReference type="PROSITE" id="PS50994"/>
    </source>
</evidence>
<feature type="compositionally biased region" description="Polar residues" evidence="6">
    <location>
        <begin position="1128"/>
        <end position="1150"/>
    </location>
</feature>
<comment type="caution">
    <text evidence="9">The sequence shown here is derived from an EMBL/GenBank/DDBJ whole genome shotgun (WGS) entry which is preliminary data.</text>
</comment>
<dbReference type="InterPro" id="IPR006527">
    <property type="entry name" value="F-box-assoc_dom_typ1"/>
</dbReference>
<dbReference type="PANTHER" id="PTHR42648:SF21">
    <property type="entry name" value="CYSTEINE-RICH RLK (RECEPTOR-LIKE PROTEIN KINASE) 8"/>
    <property type="match status" value="1"/>
</dbReference>
<feature type="coiled-coil region" evidence="5">
    <location>
        <begin position="444"/>
        <end position="471"/>
    </location>
</feature>
<evidence type="ECO:0000313" key="9">
    <source>
        <dbReference type="EMBL" id="KAG7533568.1"/>
    </source>
</evidence>
<proteinExistence type="predicted"/>
<accession>A0A8T1XGG0</accession>
<evidence type="ECO:0000256" key="1">
    <source>
        <dbReference type="ARBA" id="ARBA00022670"/>
    </source>
</evidence>
<dbReference type="InterPro" id="IPR039537">
    <property type="entry name" value="Retrotran_Ty1/copia-like"/>
</dbReference>
<dbReference type="GO" id="GO:0008270">
    <property type="term" value="F:zinc ion binding"/>
    <property type="evidence" value="ECO:0007669"/>
    <property type="project" value="UniProtKB-KW"/>
</dbReference>
<evidence type="ECO:0000256" key="6">
    <source>
        <dbReference type="SAM" id="MobiDB-lite"/>
    </source>
</evidence>
<keyword evidence="2" id="KW-0479">Metal-binding</keyword>
<keyword evidence="4" id="KW-0862">Zinc</keyword>
<feature type="region of interest" description="Disordered" evidence="6">
    <location>
        <begin position="1709"/>
        <end position="1774"/>
    </location>
</feature>
<sequence length="2445" mass="277952">MMEPTDTGTWSGTNKLFVLDTKRYGYWKVRMTQLIRGQGEDAWTAVEEGWEPPYELNEDGVKITKPKANWSTEEKNLSKFNARAMNAIFGGVDEDEFKLIQGCKSAKQAWDTLQKSHEGTSSVKRTRLDHLATQFECLKMSPDETIVKFSSKISALANEAEVLGKTYKDQKLVKKLLRCLPPKFAAHKAVMRVAGNTDKISFVDLVGILKSEEMEADEDKVKAPKGIALKAEQDPDQLQEIKDSMALLARNFGKALKRVERSQTRDSSVWVNKEGEMPRGRFPRSDNDDSGKKKEIQCYECGGFGHIKPECPVTKRKEMRCHECKGVGHTKFECPNKSKLKEKSLISFSDSETDEEGEELLNFVAFMASSDSDSSRILSDSDSDVDQEVNPKDEYRVLYDSWVQLSKDKLQLVKEKLALEAKLVTVVTEERHKQSEPMVTDKSSESLHRKLESLQLEYLKEKDRSTLLENKLNDKHKQIRMLNKGSENLDKILAMGRTESQHRGLGYQGHSGNLDKVEGRIINFVSGSTSKDVVSEEILPEKVKLMVQRPKEMREPVRRSRTGGFSSCGHCGRNNHMRERCFRFKEKIKFLWSMAKCYIEPSRYCSVWVNKKELYGDLEIERYNHKLNSMYEEEEGYYRNCISSEMMKTVNEGVSGFANLTCNFAHSDNCDNDLQAKVAYTSGVGSDHRMWYFDSGCSRHMTGEQSVLNDFTTISNGKVTFGDGKKGSIKGKGTLEKEDQPHLSNVYFVEGLTANLISISQLCDDGLKVIFTKLDCEACDVNGNKVLSGVRSGNNCYMWKNSEVCLSATTSKLDLWHQRLGHINFQSLIKIVNAEVIRGIPKLQGNTDVVCKACSKGKQIKVQHKKVGDIGSKRILELVHMDLMRPVQTESLSGKKYILVLVDDFSRFTWVRFLREKSEAVESFKILALQLQTEKGNLAQIRSDHGGEFQNEEFETFCNIQGIRHQYSAPRTPQQNGVVERKNRTLQEMARAMIHGNNVSPRFWAEAVNTACYIVNRVYVKPGTYTTPYEIWKGRSPNVCYFHTFGCVCYVLNDKDHLSKFDARSDEGIFLGYATNSMAYRVYNKRLKRVEESVNVVFDDKHPTRLYPVEQYEEEEAHCDSHSKSEMEQGSPSQEEDVNSGSETQVSQPLLTVPKSHSESDVIGNLDGNRTTRGKKVNYREMIQFSCFVSSIEPLNIDTALEDESWFKACHEELNQFSHHEVWDLVPKPANVNIVGTKWIFKNKTDEEGNVTRNRARLVAQGYSQVEGIDFDETFAPVARLESIRFLLGIACLLNIKLFQMDVKSAFLNGVIQEEVYVSQPKGFEDPRFPDHVYKLKKALYGLKQAPRACTKQQLVNDFVLSMTKEFEMSMVGAMSYFLGLQIKQTNEGIHISQGTYAKGLIQRFGLQTSKTSKTPMSSTTKLSADEAGESVDEKLYRAMIGSLLYLTASRPDLCFSVGVCARYQANPKQSHLNAVKRILKYVKGTTDYGLYYSKQTNQNLVGFCDADWAGNLDDRRSTTGGCFFLGNNLISWHSKKQSSVSLSTAEAEYIAMGSCCTQLLWMKQMLLDYGMISNTLLVYCDNMSSINISKNPVQHSHTKHIDIRHHFIRELVENKIVEISHPVLRFTLTQESEGTFALLTCREALDSSLSHRKTLIPFLPTFRFPSAFEFSMATDSATSAGPLGAVLPSAATPTMSALPPAVSRLIPKSEPGVSVSKKSKPKNSAPVPRKKSCTGASSSKAKSKPPVQPLRRLSRRTTNRSAPVDYNDVEDITDAVDLQDGEDVEEIPPPLFLSRYQENRRILFLRDRKYPELKLPSDSPYNDTFLTEEGLGRYKVIGGRIFNEMRFLPQDGAHTAAIQQLLSEVGLLPTVTEIDSYVNEVVMEFYANLPDSEEGEKDGHRVFVRGTMFDFSPTIINQMFQLPNIPYSVDQPRLHVPESLDEIALSLSNGKALTWKQLSTRLFDDNVSLLNKICCHNWMSTVNRSVLKPDRVTLLFMVSNHRAFNFGKLIYDEIWACSNAVANPSSTLRLVFPNLIDKMLHFQRIVPTVVGDMSSAAPMRFSVEIKPAPTSHVTLDADLLHLIGCLTTMRQRLAGGEYEDVPLCAREEKPDDVEEEILLYVYFALMFCRLLEVSITSDLSQAFHCDGILLCTTNGNMFVVWNLFSGQTQWINPKNHLKINNIGQNQWIITKNPLKINNIYALGYDNNELCHSYKILNLDRYKKKLEIYEFSSDSWRNLHAIIPKGCLKSRGVSLKGNVYWLFKRRGVNEYSLLSFDFSTETFQLLYVPFHQEADCFDDDYYFYEDFLDDDFLDDDYSDDGCLDDAMALSVVREEHLSLLFQSVVTQKMEIWITNEIETTSVSWNKFLTVDFKPHPHMFSHSMSFFIDEEKKVAVCCEKDQKRKIFNKVYIVGEDEYKVSPGFGFIDYRGIYSWPTMFGYVPRLL</sequence>
<feature type="region of interest" description="Disordered" evidence="6">
    <location>
        <begin position="273"/>
        <end position="292"/>
    </location>
</feature>
<dbReference type="Pfam" id="PF20167">
    <property type="entry name" value="Transposase_32"/>
    <property type="match status" value="1"/>
</dbReference>
<dbReference type="GO" id="GO:0006508">
    <property type="term" value="P:proteolysis"/>
    <property type="evidence" value="ECO:0007669"/>
    <property type="project" value="UniProtKB-KW"/>
</dbReference>
<dbReference type="PROSITE" id="PS50994">
    <property type="entry name" value="INTEGRASE"/>
    <property type="match status" value="1"/>
</dbReference>
<keyword evidence="1" id="KW-0645">Protease</keyword>
<dbReference type="GO" id="GO:0008233">
    <property type="term" value="F:peptidase activity"/>
    <property type="evidence" value="ECO:0007669"/>
    <property type="project" value="UniProtKB-KW"/>
</dbReference>
<name>A0A8T1XGG0_9BRAS</name>
<evidence type="ECO:0000256" key="4">
    <source>
        <dbReference type="PROSITE-ProRule" id="PRU00047"/>
    </source>
</evidence>
<dbReference type="PANTHER" id="PTHR42648">
    <property type="entry name" value="TRANSPOSASE, PUTATIVE-RELATED"/>
    <property type="match status" value="1"/>
</dbReference>
<dbReference type="Pfam" id="PF25597">
    <property type="entry name" value="SH3_retrovirus"/>
    <property type="match status" value="1"/>
</dbReference>
<dbReference type="GO" id="GO:0003676">
    <property type="term" value="F:nucleic acid binding"/>
    <property type="evidence" value="ECO:0007669"/>
    <property type="project" value="InterPro"/>
</dbReference>
<dbReference type="Pfam" id="PF00665">
    <property type="entry name" value="rve"/>
    <property type="match status" value="1"/>
</dbReference>
<dbReference type="EMBL" id="JAEFBK010000013">
    <property type="protein sequence ID" value="KAG7533568.1"/>
    <property type="molecule type" value="Genomic_DNA"/>
</dbReference>
<dbReference type="Pfam" id="PF13976">
    <property type="entry name" value="gag_pre-integrs"/>
    <property type="match status" value="1"/>
</dbReference>
<dbReference type="CDD" id="cd09272">
    <property type="entry name" value="RNase_HI_RT_Ty1"/>
    <property type="match status" value="1"/>
</dbReference>
<dbReference type="Pfam" id="PF07727">
    <property type="entry name" value="RVT_2"/>
    <property type="match status" value="2"/>
</dbReference>
<keyword evidence="10" id="KW-1185">Reference proteome</keyword>
<dbReference type="InterPro" id="IPR025724">
    <property type="entry name" value="GAG-pre-integrase_dom"/>
</dbReference>
<feature type="compositionally biased region" description="Basic and acidic residues" evidence="6">
    <location>
        <begin position="1118"/>
        <end position="1127"/>
    </location>
</feature>
<keyword evidence="4" id="KW-0863">Zinc-finger</keyword>
<evidence type="ECO:0000259" key="7">
    <source>
        <dbReference type="PROSITE" id="PS50158"/>
    </source>
</evidence>
<dbReference type="PROSITE" id="PS50158">
    <property type="entry name" value="ZF_CCHC"/>
    <property type="match status" value="1"/>
</dbReference>
<dbReference type="GO" id="GO:0015074">
    <property type="term" value="P:DNA integration"/>
    <property type="evidence" value="ECO:0007669"/>
    <property type="project" value="InterPro"/>
</dbReference>
<dbReference type="Pfam" id="PF14223">
    <property type="entry name" value="Retrotran_gag_2"/>
    <property type="match status" value="1"/>
</dbReference>
<dbReference type="InterPro" id="IPR001878">
    <property type="entry name" value="Znf_CCHC"/>
</dbReference>
<dbReference type="InterPro" id="IPR057670">
    <property type="entry name" value="SH3_retrovirus"/>
</dbReference>
<dbReference type="InterPro" id="IPR001584">
    <property type="entry name" value="Integrase_cat-core"/>
</dbReference>
<keyword evidence="3" id="KW-0378">Hydrolase</keyword>
<dbReference type="InterPro" id="IPR013103">
    <property type="entry name" value="RVT_2"/>
</dbReference>
<dbReference type="InterPro" id="IPR017451">
    <property type="entry name" value="F-box-assoc_interact_dom"/>
</dbReference>
<dbReference type="NCBIfam" id="TIGR01640">
    <property type="entry name" value="F_box_assoc_1"/>
    <property type="match status" value="2"/>
</dbReference>
<feature type="region of interest" description="Disordered" evidence="6">
    <location>
        <begin position="1111"/>
        <end position="1169"/>
    </location>
</feature>
<feature type="domain" description="CCHC-type" evidence="7">
    <location>
        <begin position="298"/>
        <end position="312"/>
    </location>
</feature>
<dbReference type="SMART" id="SM00343">
    <property type="entry name" value="ZnF_C2HC"/>
    <property type="match status" value="2"/>
</dbReference>
<gene>
    <name evidence="9" type="ORF">ISN45_Aa08g011910</name>
</gene>
<dbReference type="Pfam" id="PF07734">
    <property type="entry name" value="FBA_1"/>
    <property type="match status" value="1"/>
</dbReference>
<evidence type="ECO:0000313" key="10">
    <source>
        <dbReference type="Proteomes" id="UP000694240"/>
    </source>
</evidence>
<feature type="compositionally biased region" description="Low complexity" evidence="6">
    <location>
        <begin position="1709"/>
        <end position="1741"/>
    </location>
</feature>
<feature type="domain" description="Integrase catalytic" evidence="8">
    <location>
        <begin position="870"/>
        <end position="1036"/>
    </location>
</feature>